<keyword evidence="3" id="KW-1185">Reference proteome</keyword>
<dbReference type="Proteomes" id="UP000531561">
    <property type="component" value="Unassembled WGS sequence"/>
</dbReference>
<feature type="compositionally biased region" description="Acidic residues" evidence="1">
    <location>
        <begin position="157"/>
        <end position="180"/>
    </location>
</feature>
<dbReference type="GeneID" id="59264937"/>
<evidence type="ECO:0000313" key="3">
    <source>
        <dbReference type="Proteomes" id="UP000531561"/>
    </source>
</evidence>
<dbReference type="EMBL" id="JABFCT010000016">
    <property type="protein sequence ID" value="KAF5869716.1"/>
    <property type="molecule type" value="Genomic_DNA"/>
</dbReference>
<reference evidence="2 3" key="1">
    <citation type="journal article" date="2020" name="Phytopathology">
        <title>A high-quality genome resource of Botrytis fragariae, a new and rapidly spreading fungal pathogen causing strawberry gray mold in the U.S.A.</title>
        <authorList>
            <person name="Wu Y."/>
            <person name="Saski C.A."/>
            <person name="Schnabel G."/>
            <person name="Xiao S."/>
            <person name="Hu M."/>
        </authorList>
    </citation>
    <scope>NUCLEOTIDE SEQUENCE [LARGE SCALE GENOMIC DNA]</scope>
    <source>
        <strain evidence="2 3">BVB16</strain>
    </source>
</reference>
<sequence length="189" mass="21274">MSMSLQNVASTEQHSDGLNQAIQSPSPPSYEEEVYLPSYEEAISDRVPDFPASALKLEGVIKFMCSPGDYLVEQALQLGEDVLDLDIEVEQNLIYACAIYPITREIFTPYIQEHRIHLFLAGFRWARVVEGNEDVEWGVERVEAINGARGYERGYEADDETDDETDNGIDDEIDETDNEEPSQMSESGV</sequence>
<protein>
    <submittedName>
        <fullName evidence="2">Uncharacterized protein</fullName>
    </submittedName>
</protein>
<name>A0A8H6EEY6_9HELO</name>
<dbReference type="OrthoDB" id="3554329at2759"/>
<feature type="compositionally biased region" description="Polar residues" evidence="1">
    <location>
        <begin position="1"/>
        <end position="24"/>
    </location>
</feature>
<proteinExistence type="predicted"/>
<dbReference type="RefSeq" id="XP_037188664.1">
    <property type="nucleotide sequence ID" value="XM_037341245.1"/>
</dbReference>
<accession>A0A8H6EEY6</accession>
<dbReference type="AlphaFoldDB" id="A0A8H6EEY6"/>
<gene>
    <name evidence="2" type="ORF">Bfra_010916</name>
</gene>
<feature type="region of interest" description="Disordered" evidence="1">
    <location>
        <begin position="150"/>
        <end position="189"/>
    </location>
</feature>
<evidence type="ECO:0000256" key="1">
    <source>
        <dbReference type="SAM" id="MobiDB-lite"/>
    </source>
</evidence>
<comment type="caution">
    <text evidence="2">The sequence shown here is derived from an EMBL/GenBank/DDBJ whole genome shotgun (WGS) entry which is preliminary data.</text>
</comment>
<feature type="region of interest" description="Disordered" evidence="1">
    <location>
        <begin position="1"/>
        <end position="31"/>
    </location>
</feature>
<organism evidence="2 3">
    <name type="scientific">Botrytis fragariae</name>
    <dbReference type="NCBI Taxonomy" id="1964551"/>
    <lineage>
        <taxon>Eukaryota</taxon>
        <taxon>Fungi</taxon>
        <taxon>Dikarya</taxon>
        <taxon>Ascomycota</taxon>
        <taxon>Pezizomycotina</taxon>
        <taxon>Leotiomycetes</taxon>
        <taxon>Helotiales</taxon>
        <taxon>Sclerotiniaceae</taxon>
        <taxon>Botrytis</taxon>
    </lineage>
</organism>
<evidence type="ECO:0000313" key="2">
    <source>
        <dbReference type="EMBL" id="KAF5869716.1"/>
    </source>
</evidence>